<dbReference type="Proteomes" id="UP001186944">
    <property type="component" value="Unassembled WGS sequence"/>
</dbReference>
<evidence type="ECO:0008006" key="9">
    <source>
        <dbReference type="Google" id="ProtNLM"/>
    </source>
</evidence>
<dbReference type="AlphaFoldDB" id="A0AA89C925"/>
<dbReference type="InterPro" id="IPR019361">
    <property type="entry name" value="HPF1"/>
</dbReference>
<accession>A0AA89C925</accession>
<feature type="compositionally biased region" description="Acidic residues" evidence="6">
    <location>
        <begin position="108"/>
        <end position="135"/>
    </location>
</feature>
<gene>
    <name evidence="7" type="ORF">FSP39_018155</name>
</gene>
<reference evidence="7" key="1">
    <citation type="submission" date="2019-08" db="EMBL/GenBank/DDBJ databases">
        <title>The improved chromosome-level genome for the pearl oyster Pinctada fucata martensii using PacBio sequencing and Hi-C.</title>
        <authorList>
            <person name="Zheng Z."/>
        </authorList>
    </citation>
    <scope>NUCLEOTIDE SEQUENCE</scope>
    <source>
        <strain evidence="7">ZZ-2019</strain>
        <tissue evidence="7">Adductor muscle</tissue>
    </source>
</reference>
<proteinExistence type="inferred from homology"/>
<comment type="similarity">
    <text evidence="3">Belongs to the HPF1 family.</text>
</comment>
<organism evidence="7 8">
    <name type="scientific">Pinctada imbricata</name>
    <name type="common">Atlantic pearl-oyster</name>
    <name type="synonym">Pinctada martensii</name>
    <dbReference type="NCBI Taxonomy" id="66713"/>
    <lineage>
        <taxon>Eukaryota</taxon>
        <taxon>Metazoa</taxon>
        <taxon>Spiralia</taxon>
        <taxon>Lophotrochozoa</taxon>
        <taxon>Mollusca</taxon>
        <taxon>Bivalvia</taxon>
        <taxon>Autobranchia</taxon>
        <taxon>Pteriomorphia</taxon>
        <taxon>Pterioida</taxon>
        <taxon>Pterioidea</taxon>
        <taxon>Pteriidae</taxon>
        <taxon>Pinctada</taxon>
    </lineage>
</organism>
<keyword evidence="5" id="KW-0539">Nucleus</keyword>
<dbReference type="GO" id="GO:0006974">
    <property type="term" value="P:DNA damage response"/>
    <property type="evidence" value="ECO:0007669"/>
    <property type="project" value="InterPro"/>
</dbReference>
<dbReference type="PANTHER" id="PTHR13386:SF1">
    <property type="entry name" value="HISTONE PARYLATION FACTOR 1"/>
    <property type="match status" value="1"/>
</dbReference>
<dbReference type="GO" id="GO:0072572">
    <property type="term" value="F:poly-ADP-D-ribose binding"/>
    <property type="evidence" value="ECO:0007669"/>
    <property type="project" value="TreeGrafter"/>
</dbReference>
<keyword evidence="8" id="KW-1185">Reference proteome</keyword>
<name>A0AA89C925_PINIB</name>
<protein>
    <recommendedName>
        <fullName evidence="9">Histone PARylation factor 1</fullName>
    </recommendedName>
</protein>
<keyword evidence="4" id="KW-0158">Chromosome</keyword>
<evidence type="ECO:0000313" key="7">
    <source>
        <dbReference type="EMBL" id="KAK3100326.1"/>
    </source>
</evidence>
<evidence type="ECO:0000256" key="1">
    <source>
        <dbReference type="ARBA" id="ARBA00004123"/>
    </source>
</evidence>
<feature type="region of interest" description="Disordered" evidence="6">
    <location>
        <begin position="47"/>
        <end position="146"/>
    </location>
</feature>
<feature type="compositionally biased region" description="Basic and acidic residues" evidence="6">
    <location>
        <begin position="96"/>
        <end position="107"/>
    </location>
</feature>
<dbReference type="Pfam" id="PF10228">
    <property type="entry name" value="HPF1"/>
    <property type="match status" value="1"/>
</dbReference>
<comment type="caution">
    <text evidence="7">The sequence shown here is derived from an EMBL/GenBank/DDBJ whole genome shotgun (WGS) entry which is preliminary data.</text>
</comment>
<dbReference type="PANTHER" id="PTHR13386">
    <property type="entry name" value="HISTONE PARYLATION FACTOR 1"/>
    <property type="match status" value="1"/>
</dbReference>
<evidence type="ECO:0000256" key="5">
    <source>
        <dbReference type="ARBA" id="ARBA00023242"/>
    </source>
</evidence>
<dbReference type="EMBL" id="VSWD01000006">
    <property type="protein sequence ID" value="KAK3100326.1"/>
    <property type="molecule type" value="Genomic_DNA"/>
</dbReference>
<sequence>MEQVHSHFTISPTSTKLAWMMHLRMLTAMHGTVDASDLHFMLECADKEDDVPSTPPKKRQRDTSPDSDVTVTKKKNKTLDDFFGKKKKDKDEDEDDLKKDASPVKDEDKEEEEEDIAGSDCEVDNSEGEEEEDIDAPPSPTDVKDNIKQKYGMEMPADFYDFWDFCSKENSKRPREALREALGLTLVGPYDILAGRHKGVTTNKRGKRPNFKLHYRFYYDPPEFTTILIGDKSKQFHFGYFRDDPSELPVFVATNSAADSGTISPKGDNVFAAVKLYIDDQLKAKGIDADRKKKLVKVQEKITNAGKKYCLDAKSKSMKERDKKVVCKTFHGAGIVVPVDENEVGYREVPETPADLKRMFKKVVESKSKEERDKNMDPIQELITLVQFANDECDYGEGLELGLDLFTYGGDALHSMIQHLLPLAYQLLHRNLYADIVKAHLKHRERGINDELQV</sequence>
<evidence type="ECO:0000256" key="2">
    <source>
        <dbReference type="ARBA" id="ARBA00004286"/>
    </source>
</evidence>
<evidence type="ECO:0000256" key="6">
    <source>
        <dbReference type="SAM" id="MobiDB-lite"/>
    </source>
</evidence>
<dbReference type="GO" id="GO:0042393">
    <property type="term" value="F:histone binding"/>
    <property type="evidence" value="ECO:0007669"/>
    <property type="project" value="InterPro"/>
</dbReference>
<evidence type="ECO:0000256" key="3">
    <source>
        <dbReference type="ARBA" id="ARBA00010803"/>
    </source>
</evidence>
<evidence type="ECO:0000313" key="8">
    <source>
        <dbReference type="Proteomes" id="UP001186944"/>
    </source>
</evidence>
<evidence type="ECO:0000256" key="4">
    <source>
        <dbReference type="ARBA" id="ARBA00022454"/>
    </source>
</evidence>
<comment type="subcellular location">
    <subcellularLocation>
        <location evidence="2">Chromosome</location>
    </subcellularLocation>
    <subcellularLocation>
        <location evidence="1">Nucleus</location>
    </subcellularLocation>
</comment>
<dbReference type="GO" id="GO:0005634">
    <property type="term" value="C:nucleus"/>
    <property type="evidence" value="ECO:0007669"/>
    <property type="project" value="UniProtKB-SubCell"/>
</dbReference>
<dbReference type="GO" id="GO:0005694">
    <property type="term" value="C:chromosome"/>
    <property type="evidence" value="ECO:0007669"/>
    <property type="project" value="UniProtKB-SubCell"/>
</dbReference>